<evidence type="ECO:0000256" key="2">
    <source>
        <dbReference type="ARBA" id="ARBA00022598"/>
    </source>
</evidence>
<keyword evidence="5 10" id="KW-0067">ATP-binding</keyword>
<comment type="pathway">
    <text evidence="10 11">Cell wall biogenesis; peptidoglycan biosynthesis.</text>
</comment>
<evidence type="ECO:0000256" key="6">
    <source>
        <dbReference type="ARBA" id="ARBA00022960"/>
    </source>
</evidence>
<evidence type="ECO:0000256" key="8">
    <source>
        <dbReference type="ARBA" id="ARBA00023306"/>
    </source>
</evidence>
<dbReference type="InterPro" id="IPR005863">
    <property type="entry name" value="UDP-N-AcMur_synth"/>
</dbReference>
<proteinExistence type="inferred from homology"/>
<dbReference type="SUPFAM" id="SSF53623">
    <property type="entry name" value="MurD-like peptide ligases, catalytic domain"/>
    <property type="match status" value="1"/>
</dbReference>
<dbReference type="InterPro" id="IPR013221">
    <property type="entry name" value="Mur_ligase_cen"/>
</dbReference>
<dbReference type="NCBIfam" id="TIGR01143">
    <property type="entry name" value="murF"/>
    <property type="match status" value="1"/>
</dbReference>
<dbReference type="InterPro" id="IPR035911">
    <property type="entry name" value="MurE/MurF_N"/>
</dbReference>
<dbReference type="InterPro" id="IPR036565">
    <property type="entry name" value="Mur-like_cat_sf"/>
</dbReference>
<dbReference type="EMBL" id="CP073720">
    <property type="protein sequence ID" value="UWP81050.1"/>
    <property type="molecule type" value="Genomic_DNA"/>
</dbReference>
<dbReference type="Gene3D" id="3.40.1190.10">
    <property type="entry name" value="Mur-like, catalytic domain"/>
    <property type="match status" value="1"/>
</dbReference>
<comment type="similarity">
    <text evidence="10">Belongs to the MurCDEF family. MurF subfamily.</text>
</comment>
<gene>
    <name evidence="10" type="primary">murF</name>
    <name evidence="15" type="ORF">Dfulv_38940</name>
</gene>
<evidence type="ECO:0000256" key="5">
    <source>
        <dbReference type="ARBA" id="ARBA00022840"/>
    </source>
</evidence>
<comment type="catalytic activity">
    <reaction evidence="10 11">
        <text>D-alanyl-D-alanine + UDP-N-acetyl-alpha-D-muramoyl-L-alanyl-gamma-D-glutamyl-meso-2,6-diaminopimelate + ATP = UDP-N-acetyl-alpha-D-muramoyl-L-alanyl-gamma-D-glutamyl-meso-2,6-diaminopimeloyl-D-alanyl-D-alanine + ADP + phosphate + H(+)</text>
        <dbReference type="Rhea" id="RHEA:28374"/>
        <dbReference type="ChEBI" id="CHEBI:15378"/>
        <dbReference type="ChEBI" id="CHEBI:30616"/>
        <dbReference type="ChEBI" id="CHEBI:43474"/>
        <dbReference type="ChEBI" id="CHEBI:57822"/>
        <dbReference type="ChEBI" id="CHEBI:61386"/>
        <dbReference type="ChEBI" id="CHEBI:83905"/>
        <dbReference type="ChEBI" id="CHEBI:456216"/>
        <dbReference type="EC" id="6.3.2.10"/>
    </reaction>
</comment>
<dbReference type="InterPro" id="IPR051046">
    <property type="entry name" value="MurCDEF_CellWall_CoF430Synth"/>
</dbReference>
<evidence type="ECO:0000259" key="14">
    <source>
        <dbReference type="Pfam" id="PF08245"/>
    </source>
</evidence>
<evidence type="ECO:0000313" key="16">
    <source>
        <dbReference type="Proteomes" id="UP001059617"/>
    </source>
</evidence>
<feature type="domain" description="Mur ligase N-terminal catalytic" evidence="12">
    <location>
        <begin position="30"/>
        <end position="94"/>
    </location>
</feature>
<reference evidence="15" key="2">
    <citation type="submission" date="2022-09" db="EMBL/GenBank/DDBJ databases">
        <title>Biosynthetic gene clusters of Dactylosporangioum fulvum.</title>
        <authorList>
            <person name="Caradec T."/>
        </authorList>
    </citation>
    <scope>NUCLEOTIDE SEQUENCE</scope>
    <source>
        <strain evidence="15">NRRL B-16292</strain>
    </source>
</reference>
<evidence type="ECO:0000256" key="7">
    <source>
        <dbReference type="ARBA" id="ARBA00022984"/>
    </source>
</evidence>
<evidence type="ECO:0000313" key="15">
    <source>
        <dbReference type="EMBL" id="UWP81050.1"/>
    </source>
</evidence>
<evidence type="ECO:0000256" key="3">
    <source>
        <dbReference type="ARBA" id="ARBA00022618"/>
    </source>
</evidence>
<dbReference type="SUPFAM" id="SSF53244">
    <property type="entry name" value="MurD-like peptide ligases, peptide-binding domain"/>
    <property type="match status" value="1"/>
</dbReference>
<evidence type="ECO:0000256" key="11">
    <source>
        <dbReference type="RuleBase" id="RU004136"/>
    </source>
</evidence>
<evidence type="ECO:0000256" key="1">
    <source>
        <dbReference type="ARBA" id="ARBA00022490"/>
    </source>
</evidence>
<evidence type="ECO:0000256" key="10">
    <source>
        <dbReference type="HAMAP-Rule" id="MF_02019"/>
    </source>
</evidence>
<dbReference type="InterPro" id="IPR036615">
    <property type="entry name" value="Mur_ligase_C_dom_sf"/>
</dbReference>
<feature type="domain" description="Mur ligase C-terminal" evidence="13">
    <location>
        <begin position="319"/>
        <end position="446"/>
    </location>
</feature>
<dbReference type="EC" id="6.3.2.10" evidence="10 11"/>
<keyword evidence="3 10" id="KW-0132">Cell division</keyword>
<dbReference type="GO" id="GO:0016874">
    <property type="term" value="F:ligase activity"/>
    <property type="evidence" value="ECO:0007669"/>
    <property type="project" value="UniProtKB-KW"/>
</dbReference>
<dbReference type="InterPro" id="IPR004101">
    <property type="entry name" value="Mur_ligase_C"/>
</dbReference>
<keyword evidence="7 10" id="KW-0573">Peptidoglycan synthesis</keyword>
<feature type="domain" description="Mur ligase central" evidence="14">
    <location>
        <begin position="108"/>
        <end position="296"/>
    </location>
</feature>
<keyword evidence="6 10" id="KW-0133">Cell shape</keyword>
<accession>A0ABY5VV52</accession>
<dbReference type="RefSeq" id="WP_259858813.1">
    <property type="nucleotide sequence ID" value="NZ_BAAAST010000038.1"/>
</dbReference>
<dbReference type="Pfam" id="PF08245">
    <property type="entry name" value="Mur_ligase_M"/>
    <property type="match status" value="1"/>
</dbReference>
<reference evidence="15" key="1">
    <citation type="submission" date="2021-04" db="EMBL/GenBank/DDBJ databases">
        <authorList>
            <person name="Hartkoorn R.C."/>
            <person name="Beaudoing E."/>
            <person name="Hot D."/>
        </authorList>
    </citation>
    <scope>NUCLEOTIDE SEQUENCE</scope>
    <source>
        <strain evidence="15">NRRL B-16292</strain>
    </source>
</reference>
<comment type="subcellular location">
    <subcellularLocation>
        <location evidence="10 11">Cytoplasm</location>
    </subcellularLocation>
</comment>
<sequence>MIPLTLADIASITGGALHGSDGSPVVDGPVEYDSRKVRPGGLFVAFVGEKVDAHDFAAKAVTDGAVGVLGSRPVPDVPTIVVEDPRHALGLLAHAVLERLPELTIVAITGSSGKTSTKDLIAKLLAVQAPTVATTGSENNELGTPYTVLKITAETRFLVLEMGSRGVGHLRYLCGIARPDVSVVTNVGNSHLAEFGSVEGIALAKGELVEALEPAGLAVLNADDDRVRAMAARTSARVVLAGESEAAEIRGTDVVALERGRFGFTLHVPGASPVPVRLATAGRHQVGNALLAAAVASHAGVEPAAIVAALGDREGLSTRRMDVFDRADDVTVIDDSYNANPASMAAALHALAAVAGGRRKIAVLGSMAELGEYERAGHEEVGRLAAELGVDRLIAVGEQAAPILDGAAAVASWGGDSVLVTDQEAAVALLRGSLLPRDVVLVKGSRYRTWDVADALRSHNEPGGVSAK</sequence>
<keyword evidence="4 10" id="KW-0547">Nucleotide-binding</keyword>
<keyword evidence="16" id="KW-1185">Reference proteome</keyword>
<dbReference type="Pfam" id="PF02875">
    <property type="entry name" value="Mur_ligase_C"/>
    <property type="match status" value="1"/>
</dbReference>
<keyword evidence="1 10" id="KW-0963">Cytoplasm</keyword>
<evidence type="ECO:0000259" key="13">
    <source>
        <dbReference type="Pfam" id="PF02875"/>
    </source>
</evidence>
<dbReference type="Proteomes" id="UP001059617">
    <property type="component" value="Chromosome"/>
</dbReference>
<comment type="function">
    <text evidence="10 11">Involved in cell wall formation. Catalyzes the final step in the synthesis of UDP-N-acetylmuramoyl-pentapeptide, the precursor of murein.</text>
</comment>
<evidence type="ECO:0000256" key="4">
    <source>
        <dbReference type="ARBA" id="ARBA00022741"/>
    </source>
</evidence>
<keyword evidence="2 10" id="KW-0436">Ligase</keyword>
<keyword evidence="8 10" id="KW-0131">Cell cycle</keyword>
<dbReference type="Gene3D" id="3.40.1390.10">
    <property type="entry name" value="MurE/MurF, N-terminal domain"/>
    <property type="match status" value="1"/>
</dbReference>
<feature type="binding site" evidence="10">
    <location>
        <begin position="110"/>
        <end position="116"/>
    </location>
    <ligand>
        <name>ATP</name>
        <dbReference type="ChEBI" id="CHEBI:30616"/>
    </ligand>
</feature>
<dbReference type="PANTHER" id="PTHR43024">
    <property type="entry name" value="UDP-N-ACETYLMURAMOYL-TRIPEPTIDE--D-ALANYL-D-ALANINE LIGASE"/>
    <property type="match status" value="1"/>
</dbReference>
<evidence type="ECO:0000259" key="12">
    <source>
        <dbReference type="Pfam" id="PF01225"/>
    </source>
</evidence>
<dbReference type="Pfam" id="PF01225">
    <property type="entry name" value="Mur_ligase"/>
    <property type="match status" value="1"/>
</dbReference>
<keyword evidence="9 10" id="KW-0961">Cell wall biogenesis/degradation</keyword>
<organism evidence="15 16">
    <name type="scientific">Dactylosporangium fulvum</name>
    <dbReference type="NCBI Taxonomy" id="53359"/>
    <lineage>
        <taxon>Bacteria</taxon>
        <taxon>Bacillati</taxon>
        <taxon>Actinomycetota</taxon>
        <taxon>Actinomycetes</taxon>
        <taxon>Micromonosporales</taxon>
        <taxon>Micromonosporaceae</taxon>
        <taxon>Dactylosporangium</taxon>
    </lineage>
</organism>
<dbReference type="SUPFAM" id="SSF63418">
    <property type="entry name" value="MurE/MurF N-terminal domain"/>
    <property type="match status" value="1"/>
</dbReference>
<dbReference type="HAMAP" id="MF_02019">
    <property type="entry name" value="MurF"/>
    <property type="match status" value="1"/>
</dbReference>
<name>A0ABY5VV52_9ACTN</name>
<evidence type="ECO:0000256" key="9">
    <source>
        <dbReference type="ARBA" id="ARBA00023316"/>
    </source>
</evidence>
<protein>
    <recommendedName>
        <fullName evidence="10 11">UDP-N-acetylmuramoyl-tripeptide--D-alanyl-D-alanine ligase</fullName>
        <ecNumber evidence="10 11">6.3.2.10</ecNumber>
    </recommendedName>
    <alternativeName>
        <fullName evidence="10">D-alanyl-D-alanine-adding enzyme</fullName>
    </alternativeName>
</protein>
<dbReference type="Gene3D" id="3.90.190.20">
    <property type="entry name" value="Mur ligase, C-terminal domain"/>
    <property type="match status" value="1"/>
</dbReference>
<dbReference type="PANTHER" id="PTHR43024:SF1">
    <property type="entry name" value="UDP-N-ACETYLMURAMOYL-TRIPEPTIDE--D-ALANYL-D-ALANINE LIGASE"/>
    <property type="match status" value="1"/>
</dbReference>
<dbReference type="InterPro" id="IPR000713">
    <property type="entry name" value="Mur_ligase_N"/>
</dbReference>